<gene>
    <name evidence="3" type="ORF">LAQU0_S24e01090g</name>
</gene>
<feature type="region of interest" description="Disordered" evidence="1">
    <location>
        <begin position="355"/>
        <end position="463"/>
    </location>
</feature>
<feature type="compositionally biased region" description="Basic and acidic residues" evidence="1">
    <location>
        <begin position="699"/>
        <end position="728"/>
    </location>
</feature>
<feature type="region of interest" description="Disordered" evidence="1">
    <location>
        <begin position="169"/>
        <end position="201"/>
    </location>
</feature>
<feature type="compositionally biased region" description="Polar residues" evidence="1">
    <location>
        <begin position="660"/>
        <end position="677"/>
    </location>
</feature>
<sequence>MSKGDASPRIDTPLSHHSQELSRPINASKITIFKSTPTRRVKDEKNSHDGSTPSPSASASANYGSNRLLSLLRSKNERTEGPAPISATVPNEYPSTTTASSLSKIAIGPAAGIKEGNCQSARSPSGNHGERSFHGQVSNWISHEDVKPNTYSRHDSQRIDIPLLNCKISRTAPSTPSGKVKSSSNPSNTSLSGHTTGTKWAATDDAVPRAGQVFESAPNIALIPINNPSQTLTETKPSSTPTKPVVERSLIKTKTMTPAQAESSQPRSEELRQPSILHKQSPHLLDESHYFTHGSEKDVASSAENDISATRASSAPTHTVPLASNVLQSEVSVDAAKATTDKGGSVHGLQEVISTPSGTSITIEQEENNPKTDRNLRSTALNVLPQVSSKRAEHAPENLNSNPRRRGKGYSAPKVPIIIQQIPSSLTRIHSKGSAKTSGEQKTDSTHSPRQTNRPTAHTAVEQNKIKVQLPMLREAQESNQNQVPYSCLSKTYDAHQKLAPAKPFKGSQNAVPVEGRSTPVGNGKESPVRSPVDTRVSSPQVQQLIENDPLLEIRSNEVKEYQDVTNPKRKPSPQDSQLQFHKKRKINYEDGSPVMEALSNLDKPFSNATTIPQLNSAPESASKKNHLKLSSKKLSSKSSESVAREKKTVGVTSGGHKNGTPSKRVNDSATSKSGNRANVRLAVPTLISSGGKAGGRKALTDRDQESLQKDPQRATGGEKRLASEAKSPRRLRKSAKTAGNGKLRSLDNVRHTRTGAKIMNPLKPLPEAVVSAQELNYTERKANDEVLPQNKSIEDQKLESAPLLRSDDAQQIDSDKLSSGISDYLSDSFDPEGELLLAKRSNNAKVHAEKDKILSTATTSQILPRMVSETRPVHDPEASRKQIEKIVSRQVARKMASTKQLGKQLIVSLTQCGIVTHTPFGSGQNVTASNNICNINNYEVSPVLYLQHLSKRGRLEIREFTQSKIPIMQVTKSLTDASTREKLKKDCYGLLVFVDNYHYSRLTTSQKALVDQRLTFVKSVLPKLGMKLTEDMSSQVSIMIAISEVQNLEDINSVEATEAYGIQAWSYGYAVEFFKMLLGPEVLPSQILEEREEGASEVQAQQEAAPDVAEEFASSTGGDEKVREKEVIYHENTLRELVDGLADCVRSDTIDKAALESYVNEISSCVDSVVQEQLVGARLAEQFEAQNRLILAMSNELIQNQIKIASLHGRASSSEKDVETLNLKLSEERSKAQRQLLEMKSRLEGSDCEKPHVVPQQAVPQQAVPQQAVPQQAVPQQAVSQQVILEPVSSVDQSSAPVAHVEEIKGAGVLDHRVVDDIGLIRNALNKRVDRTNSVNNGQENLASSLTSRKLLSVDSVQESSSRNKLGNAMLLHNLNDAGPPTHVGWQGSLMRVLAAMNSQQEAQHVAFRSENILLREERDALRATLAGFDNILRGQQQRQSQLEEALLRERSKRRSTFETRQTTAVAGSLEIEDERDALKSRLIGYDNIMRDQQLRLSLLETALQREKLTRKALQARLQTFAHGLVSEDEADA</sequence>
<feature type="domain" description="Sir4 SID" evidence="2">
    <location>
        <begin position="849"/>
        <end position="963"/>
    </location>
</feature>
<organism evidence="3 4">
    <name type="scientific">Lachancea quebecensis</name>
    <dbReference type="NCBI Taxonomy" id="1654605"/>
    <lineage>
        <taxon>Eukaryota</taxon>
        <taxon>Fungi</taxon>
        <taxon>Dikarya</taxon>
        <taxon>Ascomycota</taxon>
        <taxon>Saccharomycotina</taxon>
        <taxon>Saccharomycetes</taxon>
        <taxon>Saccharomycetales</taxon>
        <taxon>Saccharomycetaceae</taxon>
        <taxon>Lachancea</taxon>
    </lineage>
</organism>
<feature type="region of interest" description="Disordered" evidence="1">
    <location>
        <begin position="781"/>
        <end position="812"/>
    </location>
</feature>
<feature type="compositionally biased region" description="Low complexity" evidence="1">
    <location>
        <begin position="235"/>
        <end position="244"/>
    </location>
</feature>
<dbReference type="CDD" id="cd13746">
    <property type="entry name" value="Sir4p-SID_like"/>
    <property type="match status" value="1"/>
</dbReference>
<dbReference type="EMBL" id="LN890558">
    <property type="protein sequence ID" value="CUS49645.1"/>
    <property type="molecule type" value="Genomic_DNA"/>
</dbReference>
<evidence type="ECO:0000313" key="3">
    <source>
        <dbReference type="EMBL" id="CUS49645.1"/>
    </source>
</evidence>
<feature type="region of interest" description="Disordered" evidence="1">
    <location>
        <begin position="502"/>
        <end position="541"/>
    </location>
</feature>
<evidence type="ECO:0000313" key="4">
    <source>
        <dbReference type="Proteomes" id="UP000236544"/>
    </source>
</evidence>
<feature type="compositionally biased region" description="Polar residues" evidence="1">
    <location>
        <begin position="610"/>
        <end position="620"/>
    </location>
</feature>
<feature type="compositionally biased region" description="Polar residues" evidence="1">
    <location>
        <begin position="421"/>
        <end position="438"/>
    </location>
</feature>
<feature type="region of interest" description="Disordered" evidence="1">
    <location>
        <begin position="78"/>
        <end position="97"/>
    </location>
</feature>
<keyword evidence="4" id="KW-1185">Reference proteome</keyword>
<feature type="region of interest" description="Disordered" evidence="1">
    <location>
        <begin position="1"/>
        <end position="64"/>
    </location>
</feature>
<feature type="compositionally biased region" description="Low complexity" evidence="1">
    <location>
        <begin position="182"/>
        <end position="192"/>
    </location>
</feature>
<evidence type="ECO:0000259" key="2">
    <source>
        <dbReference type="Pfam" id="PF16991"/>
    </source>
</evidence>
<accession>A0A0P1L5N6</accession>
<dbReference type="OrthoDB" id="4049601at2759"/>
<feature type="compositionally biased region" description="Low complexity" evidence="1">
    <location>
        <begin position="51"/>
        <end position="64"/>
    </location>
</feature>
<proteinExistence type="predicted"/>
<feature type="compositionally biased region" description="Polar residues" evidence="1">
    <location>
        <begin position="171"/>
        <end position="181"/>
    </location>
</feature>
<feature type="region of interest" description="Disordered" evidence="1">
    <location>
        <begin position="226"/>
        <end position="281"/>
    </location>
</feature>
<feature type="region of interest" description="Disordered" evidence="1">
    <location>
        <begin position="561"/>
        <end position="582"/>
    </location>
</feature>
<feature type="compositionally biased region" description="Polar residues" evidence="1">
    <location>
        <begin position="252"/>
        <end position="266"/>
    </location>
</feature>
<feature type="compositionally biased region" description="Basic residues" evidence="1">
    <location>
        <begin position="624"/>
        <end position="636"/>
    </location>
</feature>
<feature type="region of interest" description="Disordered" evidence="1">
    <location>
        <begin position="610"/>
        <end position="761"/>
    </location>
</feature>
<feature type="compositionally biased region" description="Polar residues" evidence="1">
    <location>
        <begin position="302"/>
        <end position="316"/>
    </location>
</feature>
<feature type="region of interest" description="Disordered" evidence="1">
    <location>
        <begin position="295"/>
        <end position="316"/>
    </location>
</feature>
<protein>
    <submittedName>
        <fullName evidence="3">LAQU0S24e01090g1_1</fullName>
    </submittedName>
</protein>
<evidence type="ECO:0000256" key="1">
    <source>
        <dbReference type="SAM" id="MobiDB-lite"/>
    </source>
</evidence>
<dbReference type="Proteomes" id="UP000236544">
    <property type="component" value="Unassembled WGS sequence"/>
</dbReference>
<dbReference type="Gene3D" id="1.20.5.730">
    <property type="entry name" value="Single helix bin"/>
    <property type="match status" value="1"/>
</dbReference>
<name>A0A0P1L5N6_9SACH</name>
<dbReference type="Gene3D" id="6.10.140.1820">
    <property type="match status" value="1"/>
</dbReference>
<dbReference type="Pfam" id="PF16991">
    <property type="entry name" value="SIR4_SID"/>
    <property type="match status" value="1"/>
</dbReference>
<dbReference type="InterPro" id="IPR031556">
    <property type="entry name" value="SIR4_SID"/>
</dbReference>
<reference evidence="4" key="1">
    <citation type="submission" date="2015-10" db="EMBL/GenBank/DDBJ databases">
        <authorList>
            <person name="Devillers H."/>
        </authorList>
    </citation>
    <scope>NUCLEOTIDE SEQUENCE [LARGE SCALE GENOMIC DNA]</scope>
</reference>
<feature type="compositionally biased region" description="Polar residues" evidence="1">
    <location>
        <begin position="377"/>
        <end position="389"/>
    </location>
</feature>